<accession>C5T0U2</accession>
<feature type="signal peptide" evidence="1">
    <location>
        <begin position="1"/>
        <end position="36"/>
    </location>
</feature>
<evidence type="ECO:0000313" key="2">
    <source>
        <dbReference type="EMBL" id="EER61900.1"/>
    </source>
</evidence>
<feature type="chain" id="PRO_5002957201" evidence="1">
    <location>
        <begin position="37"/>
        <end position="524"/>
    </location>
</feature>
<comment type="caution">
    <text evidence="2">The sequence shown here is derived from an EMBL/GenBank/DDBJ whole genome shotgun (WGS) entry which is preliminary data.</text>
</comment>
<keyword evidence="3" id="KW-1185">Reference proteome</keyword>
<gene>
    <name evidence="2" type="ORF">AcdelDRAFT_0522</name>
</gene>
<dbReference type="NCBIfam" id="TIGR03016">
    <property type="entry name" value="pepcterm_hypo_1"/>
    <property type="match status" value="1"/>
</dbReference>
<sequence>MHLPHHCQARNSAVRCNALELALAIASALLPGTALAQQDDAQANAQATPYQSSLWLEPRVSVQHTVTSNARLDASGVSDHVTEVIPGLRLVSNTARVKGFFDYSLHGAYYARESVPHHVWHNLNASVVLEAIEQRAFIDVAGVVASQPISAFGAPVDGSPANPNNSQTSSFRLSPYLRGSMGSSVDYEARYAVQDTRTDAANRSGVTTQDWLLHLGSRKNGQILGWSVDASQQTADFSLGRRIDTTTLRARVSYAVSPQLLLSAVGGTESTNQLSPTRESHAIGGIGAVWQPSERTRLSFERESRYFGEAHNVVLEHRTGRTVWRYTDQKGISNGLGAQAASLGSLFDLLDGFYSRLEADPIRRTQLVLAEIERLGLPANLQVFQDFLRSSSTVQRVQQLSLALLGQRSTATLAISRSDSRLLDGSLHLGDDFDTNTQIRQHGWNLLLAHRLTPNSSIHASFGEQRSVGTVPGLETRVRAFILGWNTLLTRRTSGTIQIRRVLSDGPASPYSESAIMGIITHRF</sequence>
<dbReference type="Proteomes" id="UP000003856">
    <property type="component" value="Unassembled WGS sequence"/>
</dbReference>
<dbReference type="OrthoDB" id="8522878at2"/>
<dbReference type="EMBL" id="ACQT01000007">
    <property type="protein sequence ID" value="EER61900.1"/>
    <property type="molecule type" value="Genomic_DNA"/>
</dbReference>
<dbReference type="RefSeq" id="WP_005793178.1">
    <property type="nucleotide sequence ID" value="NZ_ACQT01000007.1"/>
</dbReference>
<dbReference type="PATRIC" id="fig|573060.9.peg.4680"/>
<protein>
    <submittedName>
        <fullName evidence="2">PEP-CTERM system associated protein</fullName>
    </submittedName>
</protein>
<evidence type="ECO:0000256" key="1">
    <source>
        <dbReference type="SAM" id="SignalP"/>
    </source>
</evidence>
<dbReference type="AlphaFoldDB" id="C5T0U2"/>
<reference evidence="2 3" key="1">
    <citation type="submission" date="2009-05" db="EMBL/GenBank/DDBJ databases">
        <title>The draft genome of Acidovorax delafieldii 2AN.</title>
        <authorList>
            <consortium name="US DOE Joint Genome Institute (JGI-PGF)"/>
            <person name="Lucas S."/>
            <person name="Copeland A."/>
            <person name="Lapidus A."/>
            <person name="Glavina del Rio T."/>
            <person name="Tice H."/>
            <person name="Bruce D."/>
            <person name="Goodwin L."/>
            <person name="Pitluck S."/>
            <person name="Larimer F."/>
            <person name="Land M.L."/>
            <person name="Hauser L."/>
            <person name="Shelobolina E.S."/>
            <person name="Picardal F."/>
            <person name="Roden E."/>
            <person name="Emerson D."/>
        </authorList>
    </citation>
    <scope>NUCLEOTIDE SEQUENCE [LARGE SCALE GENOMIC DNA]</scope>
    <source>
        <strain evidence="2 3">2AN</strain>
    </source>
</reference>
<organism evidence="2 3">
    <name type="scientific">Acidovorax delafieldii 2AN</name>
    <dbReference type="NCBI Taxonomy" id="573060"/>
    <lineage>
        <taxon>Bacteria</taxon>
        <taxon>Pseudomonadati</taxon>
        <taxon>Pseudomonadota</taxon>
        <taxon>Betaproteobacteria</taxon>
        <taxon>Burkholderiales</taxon>
        <taxon>Comamonadaceae</taxon>
        <taxon>Acidovorax</taxon>
    </lineage>
</organism>
<dbReference type="InterPro" id="IPR017467">
    <property type="entry name" value="CHP03016_PEP-CTERM"/>
</dbReference>
<name>C5T0U2_ACIDE</name>
<proteinExistence type="predicted"/>
<keyword evidence="1" id="KW-0732">Signal</keyword>
<evidence type="ECO:0000313" key="3">
    <source>
        <dbReference type="Proteomes" id="UP000003856"/>
    </source>
</evidence>